<feature type="transmembrane region" description="Helical" evidence="1">
    <location>
        <begin position="170"/>
        <end position="186"/>
    </location>
</feature>
<organism evidence="2 3">
    <name type="scientific">Barnesiella viscericola</name>
    <dbReference type="NCBI Taxonomy" id="397865"/>
    <lineage>
        <taxon>Bacteria</taxon>
        <taxon>Pseudomonadati</taxon>
        <taxon>Bacteroidota</taxon>
        <taxon>Bacteroidia</taxon>
        <taxon>Bacteroidales</taxon>
        <taxon>Barnesiellaceae</taxon>
        <taxon>Barnesiella</taxon>
    </lineage>
</organism>
<sequence>MKSHRNLWALLPVLLFIVLSFVYFSPDVIEGKILFQHDTQQGLAIGHEAQVYAQESGETPRWTGSLFSGMPTFQISPSYSSNAPLKALQHVYNLWLVSPVSLVFIMMLGFYILLLTLNVRWYLAAFGAIAYAFSSYFFIIIAAGHIWKFITLAYIPPTIAGVILAYRGRYLLGGALAALFGALQIMSNHVQMSYYFLFVICAVVVAYGVEHYRAHTMPRFFKATGVLVVAALLAVGANASNLYHTYKYSKESMRGGHTELTSLDADKTKPAGNGLDKEYITKWSYGKMETLTLLIPDSKGGASGPLAENERAVKAADPQLRPYLSQVDRYWGDQPFTAGPVYVGALIFFLFVLGCFIVRTPLKWALLVVTLLTIMLSWGKNMMWLTDWFIDYFPMYNRFRTVSSILVVAEFCMPLLAVLALKKIFDDPSILSREKRWFYLSGGIVAGIALLAALFPTMFDSFLKDYELKAAGQPGYAELFAGIAEARQAVFTADAWRSFIIVALGFAVLWLLCRKKLNPTVAMIALVVILVGDMYPVNKRYLNSKNFETPARKTNPFPMTDADRYILQDKDMNYRVLNAAAGETLASAFSEPRTSYYHKSIGGYHAAKLRRYQDLIDRQLVNANPAVLNMLNTRYIIQPLEDGRETVVRNPGALGNAWFVSEVKWVDNADAEMAAITDFDPSHTAVADRRFAREIGDKVVPPAVGDTIYETGYKPDELTYRYRSQQGGLAVFSEIYFPWGWQVTVDGKPVDMARVNYVLRAVNLPAGEHEVIFRFDPPSVHTTEAIAYVSLFLILAAFVGTGFVAWKRRKSVPQNS</sequence>
<feature type="transmembrane region" description="Helical" evidence="1">
    <location>
        <begin position="146"/>
        <end position="165"/>
    </location>
</feature>
<dbReference type="Proteomes" id="UP000757103">
    <property type="component" value="Unassembled WGS sequence"/>
</dbReference>
<feature type="transmembrane region" description="Helical" evidence="1">
    <location>
        <begin position="520"/>
        <end position="537"/>
    </location>
</feature>
<feature type="transmembrane region" description="Helical" evidence="1">
    <location>
        <begin position="405"/>
        <end position="425"/>
    </location>
</feature>
<keyword evidence="1" id="KW-0812">Transmembrane</keyword>
<feature type="transmembrane region" description="Helical" evidence="1">
    <location>
        <begin position="495"/>
        <end position="513"/>
    </location>
</feature>
<feature type="transmembrane region" description="Helical" evidence="1">
    <location>
        <begin position="785"/>
        <end position="806"/>
    </location>
</feature>
<gene>
    <name evidence="2" type="ORF">K8U91_08645</name>
</gene>
<evidence type="ECO:0000313" key="2">
    <source>
        <dbReference type="EMBL" id="HJG89518.1"/>
    </source>
</evidence>
<reference evidence="2" key="1">
    <citation type="journal article" date="2021" name="PeerJ">
        <title>Extensive microbial diversity within the chicken gut microbiome revealed by metagenomics and culture.</title>
        <authorList>
            <person name="Gilroy R."/>
            <person name="Ravi A."/>
            <person name="Getino M."/>
            <person name="Pursley I."/>
            <person name="Horton D.L."/>
            <person name="Alikhan N.F."/>
            <person name="Baker D."/>
            <person name="Gharbi K."/>
            <person name="Hall N."/>
            <person name="Watson M."/>
            <person name="Adriaenssens E.M."/>
            <person name="Foster-Nyarko E."/>
            <person name="Jarju S."/>
            <person name="Secka A."/>
            <person name="Antonio M."/>
            <person name="Oren A."/>
            <person name="Chaudhuri R.R."/>
            <person name="La Ragione R."/>
            <person name="Hildebrand F."/>
            <person name="Pallen M.J."/>
        </authorList>
    </citation>
    <scope>NUCLEOTIDE SEQUENCE</scope>
    <source>
        <strain evidence="2">CHK121-7720</strain>
    </source>
</reference>
<dbReference type="EMBL" id="DYUD01000024">
    <property type="protein sequence ID" value="HJG89518.1"/>
    <property type="molecule type" value="Genomic_DNA"/>
</dbReference>
<feature type="transmembrane region" description="Helical" evidence="1">
    <location>
        <begin position="94"/>
        <end position="114"/>
    </location>
</feature>
<dbReference type="InterPro" id="IPR018580">
    <property type="entry name" value="Uncharacterised_YfhO"/>
</dbReference>
<evidence type="ECO:0000313" key="3">
    <source>
        <dbReference type="Proteomes" id="UP000757103"/>
    </source>
</evidence>
<feature type="transmembrane region" description="Helical" evidence="1">
    <location>
        <begin position="192"/>
        <end position="209"/>
    </location>
</feature>
<dbReference type="PANTHER" id="PTHR38454:SF1">
    <property type="entry name" value="INTEGRAL MEMBRANE PROTEIN"/>
    <property type="match status" value="1"/>
</dbReference>
<feature type="transmembrane region" description="Helical" evidence="1">
    <location>
        <begin position="365"/>
        <end position="385"/>
    </location>
</feature>
<keyword evidence="1" id="KW-0472">Membrane</keyword>
<feature type="transmembrane region" description="Helical" evidence="1">
    <location>
        <begin position="121"/>
        <end position="140"/>
    </location>
</feature>
<dbReference type="PANTHER" id="PTHR38454">
    <property type="entry name" value="INTEGRAL MEMBRANE PROTEIN-RELATED"/>
    <property type="match status" value="1"/>
</dbReference>
<protein>
    <submittedName>
        <fullName evidence="2">YfhO family protein</fullName>
    </submittedName>
</protein>
<dbReference type="Pfam" id="PF09586">
    <property type="entry name" value="YfhO"/>
    <property type="match status" value="1"/>
</dbReference>
<feature type="transmembrane region" description="Helical" evidence="1">
    <location>
        <begin position="221"/>
        <end position="243"/>
    </location>
</feature>
<accession>A0A921MRW2</accession>
<name>A0A921MRW2_9BACT</name>
<proteinExistence type="predicted"/>
<evidence type="ECO:0000256" key="1">
    <source>
        <dbReference type="SAM" id="Phobius"/>
    </source>
</evidence>
<feature type="transmembrane region" description="Helical" evidence="1">
    <location>
        <begin position="7"/>
        <end position="25"/>
    </location>
</feature>
<reference evidence="2" key="2">
    <citation type="submission" date="2021-09" db="EMBL/GenBank/DDBJ databases">
        <authorList>
            <person name="Gilroy R."/>
        </authorList>
    </citation>
    <scope>NUCLEOTIDE SEQUENCE</scope>
    <source>
        <strain evidence="2">CHK121-7720</strain>
    </source>
</reference>
<comment type="caution">
    <text evidence="2">The sequence shown here is derived from an EMBL/GenBank/DDBJ whole genome shotgun (WGS) entry which is preliminary data.</text>
</comment>
<keyword evidence="1" id="KW-1133">Transmembrane helix</keyword>
<dbReference type="RefSeq" id="WP_273306570.1">
    <property type="nucleotide sequence ID" value="NZ_DYUD01000024.1"/>
</dbReference>
<feature type="transmembrane region" description="Helical" evidence="1">
    <location>
        <begin position="437"/>
        <end position="459"/>
    </location>
</feature>
<feature type="transmembrane region" description="Helical" evidence="1">
    <location>
        <begin position="339"/>
        <end position="358"/>
    </location>
</feature>
<dbReference type="AlphaFoldDB" id="A0A921MRW2"/>